<keyword evidence="2" id="KW-1185">Reference proteome</keyword>
<gene>
    <name evidence="1" type="ORF">BIY29_11830</name>
</gene>
<dbReference type="EMBL" id="MJLZ01000025">
    <property type="protein sequence ID" value="RLM22673.1"/>
    <property type="molecule type" value="Genomic_DNA"/>
</dbReference>
<sequence length="59" mass="6820">MRANDKPEDINVEAEISPQDQRLFVVDDVQFASFIVELKKPIICNESLRALLDKKSSWE</sequence>
<proteinExistence type="predicted"/>
<accession>A0A421DMZ7</accession>
<reference evidence="1 2" key="1">
    <citation type="submission" date="2016-09" db="EMBL/GenBank/DDBJ databases">
        <authorList>
            <person name="Doonan J."/>
            <person name="Pachebat J.A."/>
            <person name="Golyshin P.N."/>
            <person name="Denman S."/>
            <person name="Mcdonald J.E."/>
        </authorList>
    </citation>
    <scope>NUCLEOTIDE SEQUENCE [LARGE SCALE GENOMIC DNA]</scope>
    <source>
        <strain evidence="1 2">NCPPB 3934</strain>
    </source>
</reference>
<evidence type="ECO:0008006" key="3">
    <source>
        <dbReference type="Google" id="ProtNLM"/>
    </source>
</evidence>
<organism evidence="1 2">
    <name type="scientific">Brenneria alni</name>
    <dbReference type="NCBI Taxonomy" id="71656"/>
    <lineage>
        <taxon>Bacteria</taxon>
        <taxon>Pseudomonadati</taxon>
        <taxon>Pseudomonadota</taxon>
        <taxon>Gammaproteobacteria</taxon>
        <taxon>Enterobacterales</taxon>
        <taxon>Pectobacteriaceae</taxon>
        <taxon>Brenneria</taxon>
    </lineage>
</organism>
<evidence type="ECO:0000313" key="1">
    <source>
        <dbReference type="EMBL" id="RLM22673.1"/>
    </source>
</evidence>
<protein>
    <recommendedName>
        <fullName evidence="3">DUF1778 domain-containing protein</fullName>
    </recommendedName>
</protein>
<dbReference type="AlphaFoldDB" id="A0A421DMZ7"/>
<dbReference type="Proteomes" id="UP000285648">
    <property type="component" value="Unassembled WGS sequence"/>
</dbReference>
<evidence type="ECO:0000313" key="2">
    <source>
        <dbReference type="Proteomes" id="UP000285648"/>
    </source>
</evidence>
<name>A0A421DMZ7_9GAMM</name>
<comment type="caution">
    <text evidence="1">The sequence shown here is derived from an EMBL/GenBank/DDBJ whole genome shotgun (WGS) entry which is preliminary data.</text>
</comment>